<feature type="compositionally biased region" description="Basic residues" evidence="1">
    <location>
        <begin position="193"/>
        <end position="213"/>
    </location>
</feature>
<keyword evidence="3" id="KW-1185">Reference proteome</keyword>
<protein>
    <submittedName>
        <fullName evidence="2">WRKY transcription factor</fullName>
    </submittedName>
</protein>
<evidence type="ECO:0000256" key="1">
    <source>
        <dbReference type="SAM" id="MobiDB-lite"/>
    </source>
</evidence>
<sequence>MDDDNWDLSAVVRSCRPSGAAATTTSSSDTFSLLPPHSRPLLAAEGGKGGAFVLLPDVYQRRTSAPGLEELYNSSFLKGWLPRSTTTTSPLAAVGGSLQPPPCRRADRPVSRIHRSRRRENFDLRIGSLMGFQEEPTEEGGVPRPGRRPLLRCGAEPDRPGDLHPHLHRRAQPPHAHPSQRPRREHTPQVSKSSRRRRCHGGWRGTPLHRRPRSQSPLRDHRSWAPTKERGRRRGRGGRGGRRR</sequence>
<feature type="compositionally biased region" description="Basic and acidic residues" evidence="1">
    <location>
        <begin position="155"/>
        <end position="165"/>
    </location>
</feature>
<evidence type="ECO:0000313" key="3">
    <source>
        <dbReference type="Proteomes" id="UP001055439"/>
    </source>
</evidence>
<feature type="compositionally biased region" description="Basic and acidic residues" evidence="1">
    <location>
        <begin position="218"/>
        <end position="229"/>
    </location>
</feature>
<gene>
    <name evidence="2" type="ORF">MUK42_14690</name>
</gene>
<proteinExistence type="predicted"/>
<feature type="compositionally biased region" description="Basic residues" evidence="1">
    <location>
        <begin position="230"/>
        <end position="244"/>
    </location>
</feature>
<dbReference type="OrthoDB" id="662136at2759"/>
<feature type="compositionally biased region" description="Basic residues" evidence="1">
    <location>
        <begin position="166"/>
        <end position="184"/>
    </location>
</feature>
<accession>A0A9E7I4Z2</accession>
<reference evidence="2" key="1">
    <citation type="submission" date="2022-05" db="EMBL/GenBank/DDBJ databases">
        <title>The Musa troglodytarum L. genome provides insights into the mechanism of non-climacteric behaviour and enrichment of carotenoids.</title>
        <authorList>
            <person name="Wang J."/>
        </authorList>
    </citation>
    <scope>NUCLEOTIDE SEQUENCE</scope>
    <source>
        <tissue evidence="2">Leaf</tissue>
    </source>
</reference>
<dbReference type="Proteomes" id="UP001055439">
    <property type="component" value="Chromosome 9"/>
</dbReference>
<evidence type="ECO:0000313" key="2">
    <source>
        <dbReference type="EMBL" id="URE45581.1"/>
    </source>
</evidence>
<dbReference type="AlphaFoldDB" id="A0A9E7I4Z2"/>
<dbReference type="EMBL" id="CP097511">
    <property type="protein sequence ID" value="URE45581.1"/>
    <property type="molecule type" value="Genomic_DNA"/>
</dbReference>
<organism evidence="2 3">
    <name type="scientific">Musa troglodytarum</name>
    <name type="common">fe'i banana</name>
    <dbReference type="NCBI Taxonomy" id="320322"/>
    <lineage>
        <taxon>Eukaryota</taxon>
        <taxon>Viridiplantae</taxon>
        <taxon>Streptophyta</taxon>
        <taxon>Embryophyta</taxon>
        <taxon>Tracheophyta</taxon>
        <taxon>Spermatophyta</taxon>
        <taxon>Magnoliopsida</taxon>
        <taxon>Liliopsida</taxon>
        <taxon>Zingiberales</taxon>
        <taxon>Musaceae</taxon>
        <taxon>Musa</taxon>
    </lineage>
</organism>
<feature type="region of interest" description="Disordered" evidence="1">
    <location>
        <begin position="92"/>
        <end position="244"/>
    </location>
</feature>
<name>A0A9E7I4Z2_9LILI</name>